<protein>
    <recommendedName>
        <fullName evidence="3">S-methyl-5-thioribose kinase</fullName>
        <ecNumber evidence="3">2.7.1.100</ecNumber>
    </recommendedName>
</protein>
<evidence type="ECO:0000313" key="11">
    <source>
        <dbReference type="EMBL" id="KAJ8769044.1"/>
    </source>
</evidence>
<dbReference type="PANTHER" id="PTHR34273:SF2">
    <property type="entry name" value="METHYLTHIORIBOSE KINASE"/>
    <property type="match status" value="1"/>
</dbReference>
<evidence type="ECO:0000313" key="12">
    <source>
        <dbReference type="Proteomes" id="UP001159364"/>
    </source>
</evidence>
<dbReference type="PANTHER" id="PTHR34273">
    <property type="entry name" value="METHYLTHIORIBOSE KINASE"/>
    <property type="match status" value="1"/>
</dbReference>
<dbReference type="GO" id="GO:0005524">
    <property type="term" value="F:ATP binding"/>
    <property type="evidence" value="ECO:0007669"/>
    <property type="project" value="UniProtKB-KW"/>
</dbReference>
<evidence type="ECO:0000256" key="7">
    <source>
        <dbReference type="ARBA" id="ARBA00022840"/>
    </source>
</evidence>
<evidence type="ECO:0000256" key="2">
    <source>
        <dbReference type="ARBA" id="ARBA00011738"/>
    </source>
</evidence>
<dbReference type="Gene3D" id="3.60.10.10">
    <property type="entry name" value="Endonuclease/exonuclease/phosphatase"/>
    <property type="match status" value="1"/>
</dbReference>
<dbReference type="InterPro" id="IPR002575">
    <property type="entry name" value="Aminoglycoside_PTrfase"/>
</dbReference>
<dbReference type="Gene3D" id="3.90.1200.10">
    <property type="match status" value="1"/>
</dbReference>
<feature type="domain" description="Aminoglycoside phosphotransferase" evidence="8">
    <location>
        <begin position="722"/>
        <end position="955"/>
    </location>
</feature>
<evidence type="ECO:0000256" key="4">
    <source>
        <dbReference type="ARBA" id="ARBA00022679"/>
    </source>
</evidence>
<evidence type="ECO:0000256" key="3">
    <source>
        <dbReference type="ARBA" id="ARBA00012128"/>
    </source>
</evidence>
<keyword evidence="5" id="KW-0547">Nucleotide-binding</keyword>
<reference evidence="11 12" key="1">
    <citation type="submission" date="2021-09" db="EMBL/GenBank/DDBJ databases">
        <title>Genomic insights and catalytic innovation underlie evolution of tropane alkaloids biosynthesis.</title>
        <authorList>
            <person name="Wang Y.-J."/>
            <person name="Tian T."/>
            <person name="Huang J.-P."/>
            <person name="Huang S.-X."/>
        </authorList>
    </citation>
    <scope>NUCLEOTIDE SEQUENCE [LARGE SCALE GENOMIC DNA]</scope>
    <source>
        <strain evidence="11">KIB-2018</strain>
        <tissue evidence="11">Leaf</tissue>
    </source>
</reference>
<name>A0AAV8TSI6_9ROSI</name>
<accession>A0AAV8TSI6</accession>
<evidence type="ECO:0000259" key="9">
    <source>
        <dbReference type="Pfam" id="PF03372"/>
    </source>
</evidence>
<proteinExistence type="inferred from homology"/>
<evidence type="ECO:0000259" key="8">
    <source>
        <dbReference type="Pfam" id="PF01636"/>
    </source>
</evidence>
<keyword evidence="6" id="KW-0418">Kinase</keyword>
<organism evidence="11 12">
    <name type="scientific">Erythroxylum novogranatense</name>
    <dbReference type="NCBI Taxonomy" id="1862640"/>
    <lineage>
        <taxon>Eukaryota</taxon>
        <taxon>Viridiplantae</taxon>
        <taxon>Streptophyta</taxon>
        <taxon>Embryophyta</taxon>
        <taxon>Tracheophyta</taxon>
        <taxon>Spermatophyta</taxon>
        <taxon>Magnoliopsida</taxon>
        <taxon>eudicotyledons</taxon>
        <taxon>Gunneridae</taxon>
        <taxon>Pentapetalae</taxon>
        <taxon>rosids</taxon>
        <taxon>fabids</taxon>
        <taxon>Malpighiales</taxon>
        <taxon>Erythroxylaceae</taxon>
        <taxon>Erythroxylum</taxon>
    </lineage>
</organism>
<dbReference type="EMBL" id="JAIWQS010000004">
    <property type="protein sequence ID" value="KAJ8769044.1"/>
    <property type="molecule type" value="Genomic_DNA"/>
</dbReference>
<dbReference type="Pfam" id="PF13966">
    <property type="entry name" value="zf-RVT"/>
    <property type="match status" value="1"/>
</dbReference>
<feature type="domain" description="Endonuclease/exonuclease/phosphatase" evidence="9">
    <location>
        <begin position="17"/>
        <end position="182"/>
    </location>
</feature>
<gene>
    <name evidence="11" type="ORF">K2173_024040</name>
</gene>
<dbReference type="SUPFAM" id="SSF56112">
    <property type="entry name" value="Protein kinase-like (PK-like)"/>
    <property type="match status" value="1"/>
</dbReference>
<dbReference type="SUPFAM" id="SSF56219">
    <property type="entry name" value="DNase I-like"/>
    <property type="match status" value="1"/>
</dbReference>
<dbReference type="InterPro" id="IPR036691">
    <property type="entry name" value="Endo/exonu/phosph_ase_sf"/>
</dbReference>
<dbReference type="Pfam" id="PF03372">
    <property type="entry name" value="Exo_endo_phos"/>
    <property type="match status" value="1"/>
</dbReference>
<evidence type="ECO:0000259" key="10">
    <source>
        <dbReference type="Pfam" id="PF13966"/>
    </source>
</evidence>
<evidence type="ECO:0000256" key="1">
    <source>
        <dbReference type="ARBA" id="ARBA00010165"/>
    </source>
</evidence>
<dbReference type="Proteomes" id="UP001159364">
    <property type="component" value="Linkage Group LG04"/>
</dbReference>
<keyword evidence="12" id="KW-1185">Reference proteome</keyword>
<dbReference type="GO" id="GO:0009086">
    <property type="term" value="P:methionine biosynthetic process"/>
    <property type="evidence" value="ECO:0007669"/>
    <property type="project" value="InterPro"/>
</dbReference>
<sequence>MVGVRRSCGYYSGIEVPANDTRGGLSMGWKEGVNVTLKSSGDHYIDVEIVSEEAGNPWRFTEFYGNHEERFRSDSWDLLRTLKNQSNSPWIVMGDFNEITYGFEKQGRRIRPVRQMTEFRNTLDECGLIDLGSRGPWFTWEIGNTPRTNIRERLDQGVATSSWREIFPYCEINHLPHFISDHCPLLLDTHPGVTRERTKFPFRFESSWCMEYDCKEEIRKIWTNCDLDVSGKLNAVSEGLTHWSKNITVVRFKRTKELKRKLDELNHRDPTSSNLEELILTKLDLNLEIDRKKRKWEQRARENWLSYGDRNIAYFHKIVTQRKKMKEIKGLEDQFGSMVNDDSGLGNYPSLTWKSVWSAKALLATGLQWKVGNGRKISIWNDGWLPMPGNNHITKTDASISASFVANLFIPNQRKWDIEKISNLFDSEEATRILNIPLAADEHEDELVWRYENSGIYNVKSGHKLLQRGIRTIHHTVSDGTKGLYSKLWNLQLPLRIKITIWQFIRNFVPTGLNLYNKHNANSSICRRCSRDVEDGLHAIRDCPVISQIWEKVGFSWVNASHNSVQFWLEEVLARLDVDKCHLVCVTLWATWFNRNKFIHENINQSVNELHSFIAAYLLEMQVLSSRKPKVNRAQPQHVIWKPPADDKVKINFDYAYDPNNKTATLGFLILGSAGESSSVASRCRNDVLGVQPIGRENLIEYIKSTPALSDKIGNKFDDLKIKEVGDGNLNFVYIVIGSTGSFVVKQAIPYIRCIGESWPMSKERAYFESLTLKVHGKLCPDHVPEVYHYDGTMSLIGMRYLEPPHIILRKGLIAGIEYPSLAEHISNYMARTLFHTSLIYRTTTEHKRDVAEFCGNVELCRLTEQVVFSDPYKLSQYNRWTSPYLDQDAEAIRDDNTLKLEVAGLKSMFCERAQALIHGDLHTGSVMVTQDSTQVIDPEFAFYGPMGFDIGAFIGNLILAFYAQDGHANQANSRKKYKEWILKTIEETWVLFYKSLLPSGTSTKWPWRAYLPEIYNNPELQLLVQKKFMTDLLHDTLGFEIMVYTISTILNFSIYRRIVGVAHVEDFESIADAAKRAKCERQALEMAKLLVKERRKFQSISEVVMAIVMRNF</sequence>
<dbReference type="GO" id="GO:0046522">
    <property type="term" value="F:S-methyl-5-thioribose kinase activity"/>
    <property type="evidence" value="ECO:0007669"/>
    <property type="project" value="UniProtKB-EC"/>
</dbReference>
<comment type="subunit">
    <text evidence="2">Homodimer.</text>
</comment>
<comment type="similarity">
    <text evidence="1">Belongs to the methylthioribose kinase family.</text>
</comment>
<dbReference type="EC" id="2.7.1.100" evidence="3"/>
<dbReference type="InterPro" id="IPR026960">
    <property type="entry name" value="RVT-Znf"/>
</dbReference>
<dbReference type="Gene3D" id="3.30.200.20">
    <property type="entry name" value="Phosphorylase Kinase, domain 1"/>
    <property type="match status" value="1"/>
</dbReference>
<dbReference type="Pfam" id="PF01636">
    <property type="entry name" value="APH"/>
    <property type="match status" value="1"/>
</dbReference>
<evidence type="ECO:0000256" key="6">
    <source>
        <dbReference type="ARBA" id="ARBA00022777"/>
    </source>
</evidence>
<dbReference type="InterPro" id="IPR011009">
    <property type="entry name" value="Kinase-like_dom_sf"/>
</dbReference>
<keyword evidence="7" id="KW-0067">ATP-binding</keyword>
<comment type="caution">
    <text evidence="11">The sequence shown here is derived from an EMBL/GenBank/DDBJ whole genome shotgun (WGS) entry which is preliminary data.</text>
</comment>
<dbReference type="AlphaFoldDB" id="A0AAV8TSI6"/>
<evidence type="ECO:0000256" key="5">
    <source>
        <dbReference type="ARBA" id="ARBA00022741"/>
    </source>
</evidence>
<dbReference type="InterPro" id="IPR005135">
    <property type="entry name" value="Endo/exonuclease/phosphatase"/>
</dbReference>
<dbReference type="NCBIfam" id="TIGR01767">
    <property type="entry name" value="MTRK"/>
    <property type="match status" value="1"/>
</dbReference>
<keyword evidence="4" id="KW-0808">Transferase</keyword>
<dbReference type="InterPro" id="IPR009212">
    <property type="entry name" value="Methylthioribose_kinase"/>
</dbReference>
<feature type="domain" description="Reverse transcriptase zinc-binding" evidence="10">
    <location>
        <begin position="484"/>
        <end position="550"/>
    </location>
</feature>